<dbReference type="PROSITE" id="PS50297">
    <property type="entry name" value="ANK_REP_REGION"/>
    <property type="match status" value="1"/>
</dbReference>
<dbReference type="PROSITE" id="PS50088">
    <property type="entry name" value="ANK_REPEAT"/>
    <property type="match status" value="1"/>
</dbReference>
<sequence>GQYFVGTAHQYVPGNWLPAVKFLVEECGADVNLRDANGYTALHHAASRGDNKVITYLLDKGADVAVVSRKGQTTVDMANGPIERVIPYPKTIDLLEQLGAKNNNNCMSC</sequence>
<dbReference type="SUPFAM" id="SSF48403">
    <property type="entry name" value="Ankyrin repeat"/>
    <property type="match status" value="1"/>
</dbReference>
<proteinExistence type="predicted"/>
<accession>A0A382LYW0</accession>
<evidence type="ECO:0000313" key="3">
    <source>
        <dbReference type="EMBL" id="SVC41939.1"/>
    </source>
</evidence>
<dbReference type="SMART" id="SM00248">
    <property type="entry name" value="ANK"/>
    <property type="match status" value="1"/>
</dbReference>
<name>A0A382LYW0_9ZZZZ</name>
<keyword evidence="2" id="KW-0040">ANK repeat</keyword>
<evidence type="ECO:0000256" key="2">
    <source>
        <dbReference type="ARBA" id="ARBA00023043"/>
    </source>
</evidence>
<keyword evidence="1" id="KW-0677">Repeat</keyword>
<reference evidence="3" key="1">
    <citation type="submission" date="2018-05" db="EMBL/GenBank/DDBJ databases">
        <authorList>
            <person name="Lanie J.A."/>
            <person name="Ng W.-L."/>
            <person name="Kazmierczak K.M."/>
            <person name="Andrzejewski T.M."/>
            <person name="Davidsen T.M."/>
            <person name="Wayne K.J."/>
            <person name="Tettelin H."/>
            <person name="Glass J.I."/>
            <person name="Rusch D."/>
            <person name="Podicherti R."/>
            <person name="Tsui H.-C.T."/>
            <person name="Winkler M.E."/>
        </authorList>
    </citation>
    <scope>NUCLEOTIDE SEQUENCE</scope>
</reference>
<dbReference type="Pfam" id="PF12796">
    <property type="entry name" value="Ank_2"/>
    <property type="match status" value="1"/>
</dbReference>
<dbReference type="PANTHER" id="PTHR24171:SF10">
    <property type="entry name" value="ANKYRIN REPEAT DOMAIN-CONTAINING PROTEIN 29-LIKE"/>
    <property type="match status" value="1"/>
</dbReference>
<protein>
    <submittedName>
        <fullName evidence="3">Uncharacterized protein</fullName>
    </submittedName>
</protein>
<evidence type="ECO:0000256" key="1">
    <source>
        <dbReference type="ARBA" id="ARBA00022737"/>
    </source>
</evidence>
<gene>
    <name evidence="3" type="ORF">METZ01_LOCUS294793</name>
</gene>
<dbReference type="InterPro" id="IPR036770">
    <property type="entry name" value="Ankyrin_rpt-contain_sf"/>
</dbReference>
<dbReference type="InterPro" id="IPR002110">
    <property type="entry name" value="Ankyrin_rpt"/>
</dbReference>
<dbReference type="EMBL" id="UINC01090204">
    <property type="protein sequence ID" value="SVC41939.1"/>
    <property type="molecule type" value="Genomic_DNA"/>
</dbReference>
<organism evidence="3">
    <name type="scientific">marine metagenome</name>
    <dbReference type="NCBI Taxonomy" id="408172"/>
    <lineage>
        <taxon>unclassified sequences</taxon>
        <taxon>metagenomes</taxon>
        <taxon>ecological metagenomes</taxon>
    </lineage>
</organism>
<feature type="non-terminal residue" evidence="3">
    <location>
        <position position="1"/>
    </location>
</feature>
<dbReference type="AlphaFoldDB" id="A0A382LYW0"/>
<dbReference type="Gene3D" id="1.25.40.20">
    <property type="entry name" value="Ankyrin repeat-containing domain"/>
    <property type="match status" value="1"/>
</dbReference>
<dbReference type="PANTHER" id="PTHR24171">
    <property type="entry name" value="ANKYRIN REPEAT DOMAIN-CONTAINING PROTEIN 39-RELATED"/>
    <property type="match status" value="1"/>
</dbReference>